<name>A0ABR4CYK2_9HELO</name>
<protein>
    <recommendedName>
        <fullName evidence="3">Thioredoxin domain-containing protein</fullName>
    </recommendedName>
</protein>
<dbReference type="Gene3D" id="3.40.30.10">
    <property type="entry name" value="Glutaredoxin"/>
    <property type="match status" value="1"/>
</dbReference>
<sequence>MTFQQELSSWAFPTSVTTSPALEVGNKAPSTSELSFPSSDGKPTVITFLRHCGCPFAEKTFLSLRDLASKDPSKNYIAVSHSDSPATKNWLSSVGGEGKVRVIVDDKRELYGKWGLGVSSTWHVLNPWSLYAVYTLGKTENIWNKPTESGTRWQTSGSFAVGKDGTVKWAEVPKAADQVPDFGDATRALGA</sequence>
<evidence type="ECO:0000313" key="1">
    <source>
        <dbReference type="EMBL" id="KAL2074571.1"/>
    </source>
</evidence>
<proteinExistence type="predicted"/>
<dbReference type="Proteomes" id="UP001595075">
    <property type="component" value="Unassembled WGS sequence"/>
</dbReference>
<dbReference type="PANTHER" id="PTHR42336">
    <property type="entry name" value="THIOREDOXIN DOMAIN-CONTAINING PROTEIN-RELATED"/>
    <property type="match status" value="1"/>
</dbReference>
<dbReference type="PANTHER" id="PTHR42336:SF1">
    <property type="entry name" value="ALKYL HYDROPEROXIDE REDUCTASE SUBUNIT C_ THIOL SPECIFIC ANTIOXIDANT DOMAIN-CONTAINING PROTEIN"/>
    <property type="match status" value="1"/>
</dbReference>
<comment type="caution">
    <text evidence="1">The sequence shown here is derived from an EMBL/GenBank/DDBJ whole genome shotgun (WGS) entry which is preliminary data.</text>
</comment>
<organism evidence="1 2">
    <name type="scientific">Oculimacula yallundae</name>
    <dbReference type="NCBI Taxonomy" id="86028"/>
    <lineage>
        <taxon>Eukaryota</taxon>
        <taxon>Fungi</taxon>
        <taxon>Dikarya</taxon>
        <taxon>Ascomycota</taxon>
        <taxon>Pezizomycotina</taxon>
        <taxon>Leotiomycetes</taxon>
        <taxon>Helotiales</taxon>
        <taxon>Ploettnerulaceae</taxon>
        <taxon>Oculimacula</taxon>
    </lineage>
</organism>
<dbReference type="Pfam" id="PF13911">
    <property type="entry name" value="AhpC-TSA_2"/>
    <property type="match status" value="1"/>
</dbReference>
<gene>
    <name evidence="1" type="ORF">VTL71DRAFT_8349</name>
</gene>
<keyword evidence="2" id="KW-1185">Reference proteome</keyword>
<dbReference type="InterPro" id="IPR032801">
    <property type="entry name" value="PXL2A/B/C"/>
</dbReference>
<accession>A0ABR4CYK2</accession>
<evidence type="ECO:0008006" key="3">
    <source>
        <dbReference type="Google" id="ProtNLM"/>
    </source>
</evidence>
<evidence type="ECO:0000313" key="2">
    <source>
        <dbReference type="Proteomes" id="UP001595075"/>
    </source>
</evidence>
<reference evidence="1 2" key="1">
    <citation type="journal article" date="2024" name="Commun. Biol.">
        <title>Comparative genomic analysis of thermophilic fungi reveals convergent evolutionary adaptations and gene losses.</title>
        <authorList>
            <person name="Steindorff A.S."/>
            <person name="Aguilar-Pontes M.V."/>
            <person name="Robinson A.J."/>
            <person name="Andreopoulos B."/>
            <person name="LaButti K."/>
            <person name="Kuo A."/>
            <person name="Mondo S."/>
            <person name="Riley R."/>
            <person name="Otillar R."/>
            <person name="Haridas S."/>
            <person name="Lipzen A."/>
            <person name="Grimwood J."/>
            <person name="Schmutz J."/>
            <person name="Clum A."/>
            <person name="Reid I.D."/>
            <person name="Moisan M.C."/>
            <person name="Butler G."/>
            <person name="Nguyen T.T.M."/>
            <person name="Dewar K."/>
            <person name="Conant G."/>
            <person name="Drula E."/>
            <person name="Henrissat B."/>
            <person name="Hansel C."/>
            <person name="Singer S."/>
            <person name="Hutchinson M.I."/>
            <person name="de Vries R.P."/>
            <person name="Natvig D.O."/>
            <person name="Powell A.J."/>
            <person name="Tsang A."/>
            <person name="Grigoriev I.V."/>
        </authorList>
    </citation>
    <scope>NUCLEOTIDE SEQUENCE [LARGE SCALE GENOMIC DNA]</scope>
    <source>
        <strain evidence="1 2">CBS 494.80</strain>
    </source>
</reference>
<dbReference type="SUPFAM" id="SSF52833">
    <property type="entry name" value="Thioredoxin-like"/>
    <property type="match status" value="1"/>
</dbReference>
<dbReference type="EMBL" id="JAZHXI010000002">
    <property type="protein sequence ID" value="KAL2074571.1"/>
    <property type="molecule type" value="Genomic_DNA"/>
</dbReference>
<dbReference type="InterPro" id="IPR036249">
    <property type="entry name" value="Thioredoxin-like_sf"/>
</dbReference>